<proteinExistence type="predicted"/>
<evidence type="ECO:0000256" key="1">
    <source>
        <dbReference type="SAM" id="MobiDB-lite"/>
    </source>
</evidence>
<evidence type="ECO:0000313" key="3">
    <source>
        <dbReference type="WBParaSite" id="sdigi.contig1205.g10270.t1"/>
    </source>
</evidence>
<dbReference type="WBParaSite" id="sdigi.contig1205.g10270.t1">
    <property type="protein sequence ID" value="sdigi.contig1205.g10270.t1"/>
    <property type="gene ID" value="sdigi.contig1205.g10270"/>
</dbReference>
<dbReference type="Proteomes" id="UP000887581">
    <property type="component" value="Unplaced"/>
</dbReference>
<evidence type="ECO:0000313" key="2">
    <source>
        <dbReference type="Proteomes" id="UP000887581"/>
    </source>
</evidence>
<keyword evidence="2" id="KW-1185">Reference proteome</keyword>
<name>A0A915PJV6_9BILA</name>
<accession>A0A915PJV6</accession>
<feature type="region of interest" description="Disordered" evidence="1">
    <location>
        <begin position="76"/>
        <end position="100"/>
    </location>
</feature>
<sequence length="193" mass="20876">MQYLWPGFQLGQRVHAQSLTSPKRSARRKSVREKPDTPGEATRSGTEQKHALQIVLHWITNGSPAHETMPPPVLSGEGRGSLDARTTAPPSKFLGGGSREEDGRLFGGFGGFSSRGGRGAGGGGVVARLPCGLLSDTTGSRLPSRFILESMAERKCKRSELSRLVAHPKNLCLIPEKDLEYAEFGEGRPEKKK</sequence>
<reference evidence="3" key="1">
    <citation type="submission" date="2022-11" db="UniProtKB">
        <authorList>
            <consortium name="WormBaseParasite"/>
        </authorList>
    </citation>
    <scope>IDENTIFICATION</scope>
</reference>
<organism evidence="2 3">
    <name type="scientific">Setaria digitata</name>
    <dbReference type="NCBI Taxonomy" id="48799"/>
    <lineage>
        <taxon>Eukaryota</taxon>
        <taxon>Metazoa</taxon>
        <taxon>Ecdysozoa</taxon>
        <taxon>Nematoda</taxon>
        <taxon>Chromadorea</taxon>
        <taxon>Rhabditida</taxon>
        <taxon>Spirurina</taxon>
        <taxon>Spiruromorpha</taxon>
        <taxon>Filarioidea</taxon>
        <taxon>Setariidae</taxon>
        <taxon>Setaria</taxon>
    </lineage>
</organism>
<protein>
    <submittedName>
        <fullName evidence="3">Uncharacterized protein</fullName>
    </submittedName>
</protein>
<dbReference type="AlphaFoldDB" id="A0A915PJV6"/>
<feature type="region of interest" description="Disordered" evidence="1">
    <location>
        <begin position="12"/>
        <end position="48"/>
    </location>
</feature>